<dbReference type="Proteomes" id="UP000467322">
    <property type="component" value="Unassembled WGS sequence"/>
</dbReference>
<evidence type="ECO:0000256" key="2">
    <source>
        <dbReference type="ARBA" id="ARBA00023002"/>
    </source>
</evidence>
<reference evidence="5 6" key="1">
    <citation type="submission" date="2019-12" db="EMBL/GenBank/DDBJ databases">
        <title>Maritimibacter sp. nov. sp. isolated from sea sand.</title>
        <authorList>
            <person name="Kim J."/>
            <person name="Jeong S.E."/>
            <person name="Jung H.S."/>
            <person name="Jeon C.O."/>
        </authorList>
    </citation>
    <scope>NUCLEOTIDE SEQUENCE [LARGE SCALE GENOMIC DNA]</scope>
    <source>
        <strain evidence="5 6">DP07</strain>
    </source>
</reference>
<dbReference type="InterPro" id="IPR057326">
    <property type="entry name" value="KR_dom"/>
</dbReference>
<protein>
    <submittedName>
        <fullName evidence="5">SDR family NAD(P)-dependent oxidoreductase</fullName>
    </submittedName>
</protein>
<dbReference type="PRINTS" id="PR00081">
    <property type="entry name" value="GDHRDH"/>
</dbReference>
<dbReference type="RefSeq" id="WP_161350699.1">
    <property type="nucleotide sequence ID" value="NZ_WTUX01000010.1"/>
</dbReference>
<comment type="similarity">
    <text evidence="1 3">Belongs to the short-chain dehydrogenases/reductases (SDR) family.</text>
</comment>
<dbReference type="InterPro" id="IPR036291">
    <property type="entry name" value="NAD(P)-bd_dom_sf"/>
</dbReference>
<keyword evidence="2" id="KW-0560">Oxidoreductase</keyword>
<dbReference type="SUPFAM" id="SSF51735">
    <property type="entry name" value="NAD(P)-binding Rossmann-fold domains"/>
    <property type="match status" value="1"/>
</dbReference>
<dbReference type="InterPro" id="IPR020904">
    <property type="entry name" value="Sc_DH/Rdtase_CS"/>
</dbReference>
<feature type="domain" description="Ketoreductase" evidence="4">
    <location>
        <begin position="5"/>
        <end position="185"/>
    </location>
</feature>
<evidence type="ECO:0000313" key="6">
    <source>
        <dbReference type="Proteomes" id="UP000467322"/>
    </source>
</evidence>
<gene>
    <name evidence="5" type="ORF">GQE99_06095</name>
</gene>
<dbReference type="AlphaFoldDB" id="A0A845M0M4"/>
<dbReference type="PANTHER" id="PTHR44196:SF1">
    <property type="entry name" value="DEHYDROGENASE_REDUCTASE SDR FAMILY MEMBER 7B"/>
    <property type="match status" value="1"/>
</dbReference>
<dbReference type="SMART" id="SM00822">
    <property type="entry name" value="PKS_KR"/>
    <property type="match status" value="1"/>
</dbReference>
<dbReference type="GO" id="GO:0016020">
    <property type="term" value="C:membrane"/>
    <property type="evidence" value="ECO:0007669"/>
    <property type="project" value="TreeGrafter"/>
</dbReference>
<accession>A0A845M0M4</accession>
<evidence type="ECO:0000313" key="5">
    <source>
        <dbReference type="EMBL" id="MZR12589.1"/>
    </source>
</evidence>
<sequence>MSGPRRILITGAGSGLGLELARQLATPGVTFIICGRRLSALDAAAAELRALGAEVETSAVDLTDPAARDAWVATASAGTIDLAILNAAQFGGRGRDGMLERPDVAARMIDTNLAAPVALALRLSDQMRAAGQGTLLFISSLGAFAVQADAPTYSATKAGLTAFARSLREDLGPDGVRVVIAHPGHMETAQTEVHRGPLPGLMPVKDAARVILAGLEAGRSEIDFPRHLRLGLRLQALLPWKVQARINRGLRFWVDDGEDDRT</sequence>
<evidence type="ECO:0000256" key="1">
    <source>
        <dbReference type="ARBA" id="ARBA00006484"/>
    </source>
</evidence>
<evidence type="ECO:0000259" key="4">
    <source>
        <dbReference type="SMART" id="SM00822"/>
    </source>
</evidence>
<dbReference type="PANTHER" id="PTHR44196">
    <property type="entry name" value="DEHYDROGENASE/REDUCTASE SDR FAMILY MEMBER 7B"/>
    <property type="match status" value="1"/>
</dbReference>
<keyword evidence="6" id="KW-1185">Reference proteome</keyword>
<dbReference type="Pfam" id="PF00106">
    <property type="entry name" value="adh_short"/>
    <property type="match status" value="1"/>
</dbReference>
<organism evidence="5 6">
    <name type="scientific">Maritimibacter harenae</name>
    <dbReference type="NCBI Taxonomy" id="2606218"/>
    <lineage>
        <taxon>Bacteria</taxon>
        <taxon>Pseudomonadati</taxon>
        <taxon>Pseudomonadota</taxon>
        <taxon>Alphaproteobacteria</taxon>
        <taxon>Rhodobacterales</taxon>
        <taxon>Roseobacteraceae</taxon>
        <taxon>Maritimibacter</taxon>
    </lineage>
</organism>
<dbReference type="PROSITE" id="PS00061">
    <property type="entry name" value="ADH_SHORT"/>
    <property type="match status" value="1"/>
</dbReference>
<evidence type="ECO:0000256" key="3">
    <source>
        <dbReference type="RuleBase" id="RU000363"/>
    </source>
</evidence>
<proteinExistence type="inferred from homology"/>
<name>A0A845M0M4_9RHOB</name>
<dbReference type="Gene3D" id="3.40.50.720">
    <property type="entry name" value="NAD(P)-binding Rossmann-like Domain"/>
    <property type="match status" value="1"/>
</dbReference>
<comment type="caution">
    <text evidence="5">The sequence shown here is derived from an EMBL/GenBank/DDBJ whole genome shotgun (WGS) entry which is preliminary data.</text>
</comment>
<dbReference type="InterPro" id="IPR002347">
    <property type="entry name" value="SDR_fam"/>
</dbReference>
<dbReference type="PRINTS" id="PR00080">
    <property type="entry name" value="SDRFAMILY"/>
</dbReference>
<dbReference type="EMBL" id="WTUX01000010">
    <property type="protein sequence ID" value="MZR12589.1"/>
    <property type="molecule type" value="Genomic_DNA"/>
</dbReference>
<dbReference type="GO" id="GO:0016491">
    <property type="term" value="F:oxidoreductase activity"/>
    <property type="evidence" value="ECO:0007669"/>
    <property type="project" value="UniProtKB-KW"/>
</dbReference>